<organism evidence="2 3">
    <name type="scientific">Tetranychus urticae</name>
    <name type="common">Two-spotted spider mite</name>
    <dbReference type="NCBI Taxonomy" id="32264"/>
    <lineage>
        <taxon>Eukaryota</taxon>
        <taxon>Metazoa</taxon>
        <taxon>Ecdysozoa</taxon>
        <taxon>Arthropoda</taxon>
        <taxon>Chelicerata</taxon>
        <taxon>Arachnida</taxon>
        <taxon>Acari</taxon>
        <taxon>Acariformes</taxon>
        <taxon>Trombidiformes</taxon>
        <taxon>Prostigmata</taxon>
        <taxon>Eleutherengona</taxon>
        <taxon>Raphignathae</taxon>
        <taxon>Tetranychoidea</taxon>
        <taxon>Tetranychidae</taxon>
        <taxon>Tetranychus</taxon>
    </lineage>
</organism>
<dbReference type="HOGENOM" id="CLU_1878041_0_0_1"/>
<accession>T1K0P7</accession>
<protein>
    <submittedName>
        <fullName evidence="2">Uncharacterized protein</fullName>
    </submittedName>
</protein>
<reference evidence="3" key="1">
    <citation type="submission" date="2011-08" db="EMBL/GenBank/DDBJ databases">
        <authorList>
            <person name="Rombauts S."/>
        </authorList>
    </citation>
    <scope>NUCLEOTIDE SEQUENCE</scope>
    <source>
        <strain evidence="3">London</strain>
    </source>
</reference>
<dbReference type="EMBL" id="CAEY01001145">
    <property type="status" value="NOT_ANNOTATED_CDS"/>
    <property type="molecule type" value="Genomic_DNA"/>
</dbReference>
<evidence type="ECO:0000313" key="3">
    <source>
        <dbReference type="Proteomes" id="UP000015104"/>
    </source>
</evidence>
<evidence type="ECO:0000313" key="2">
    <source>
        <dbReference type="EnsemblMetazoa" id="tetur03g08560.1"/>
    </source>
</evidence>
<sequence length="136" mass="16135">MLKAQTKITEDAIILVNSEYEKLTGNLTNCEQRLTELRSKFADKVNNFFEKYHYNEDYRERLEATREMKLKEIDKIECEIQLNESIFNELAQEKAKLTETIDKLKRSGEHAKLQTRINKLHMSIEHSTSDVKRLEK</sequence>
<name>T1K0P7_TETUR</name>
<evidence type="ECO:0000256" key="1">
    <source>
        <dbReference type="SAM" id="Coils"/>
    </source>
</evidence>
<feature type="coiled-coil region" evidence="1">
    <location>
        <begin position="20"/>
        <end position="107"/>
    </location>
</feature>
<keyword evidence="3" id="KW-1185">Reference proteome</keyword>
<proteinExistence type="predicted"/>
<reference evidence="2" key="2">
    <citation type="submission" date="2015-06" db="UniProtKB">
        <authorList>
            <consortium name="EnsemblMetazoa"/>
        </authorList>
    </citation>
    <scope>IDENTIFICATION</scope>
</reference>
<dbReference type="EnsemblMetazoa" id="tetur03g08560.1">
    <property type="protein sequence ID" value="tetur03g08560.1"/>
    <property type="gene ID" value="tetur03g08560"/>
</dbReference>
<dbReference type="AlphaFoldDB" id="T1K0P7"/>
<dbReference type="Proteomes" id="UP000015104">
    <property type="component" value="Unassembled WGS sequence"/>
</dbReference>
<keyword evidence="1" id="KW-0175">Coiled coil</keyword>